<dbReference type="RefSeq" id="WP_138549228.1">
    <property type="nucleotide sequence ID" value="NZ_PNCG01000302.1"/>
</dbReference>
<feature type="non-terminal residue" evidence="3">
    <location>
        <position position="1"/>
    </location>
</feature>
<dbReference type="InterPro" id="IPR011006">
    <property type="entry name" value="CheY-like_superfamily"/>
</dbReference>
<protein>
    <submittedName>
        <fullName evidence="3">Hybrid sensor histidine kinase/response regulator</fullName>
    </submittedName>
</protein>
<organism evidence="3 4">
    <name type="scientific">Pseudoalteromonas ruthenica</name>
    <dbReference type="NCBI Taxonomy" id="151081"/>
    <lineage>
        <taxon>Bacteria</taxon>
        <taxon>Pseudomonadati</taxon>
        <taxon>Pseudomonadota</taxon>
        <taxon>Gammaproteobacteria</taxon>
        <taxon>Alteromonadales</taxon>
        <taxon>Pseudoalteromonadaceae</taxon>
        <taxon>Pseudoalteromonas</taxon>
    </lineage>
</organism>
<keyword evidence="3" id="KW-0808">Transferase</keyword>
<dbReference type="Proteomes" id="UP000305874">
    <property type="component" value="Unassembled WGS sequence"/>
</dbReference>
<sequence>TKREFDIILLDMHLPDGHGLSWFVDEFCTMILPSSPTVIALTGDADETAQQTYLRHGITYCISKPVSPKTLVAVLEQVCAAQS</sequence>
<evidence type="ECO:0000256" key="1">
    <source>
        <dbReference type="PROSITE-ProRule" id="PRU00169"/>
    </source>
</evidence>
<reference evidence="3 4" key="1">
    <citation type="submission" date="2017-12" db="EMBL/GenBank/DDBJ databases">
        <authorList>
            <person name="Paulsen S."/>
            <person name="Gram L.K."/>
        </authorList>
    </citation>
    <scope>NUCLEOTIDE SEQUENCE [LARGE SCALE GENOMIC DNA]</scope>
    <source>
        <strain evidence="3 4">S2897</strain>
    </source>
</reference>
<keyword evidence="1" id="KW-0597">Phosphoprotein</keyword>
<proteinExistence type="predicted"/>
<gene>
    <name evidence="3" type="ORF">CWC05_20185</name>
</gene>
<dbReference type="AlphaFoldDB" id="A0A5S3YNW2"/>
<accession>A0A5S3YNW2</accession>
<dbReference type="SUPFAM" id="SSF52172">
    <property type="entry name" value="CheY-like"/>
    <property type="match status" value="1"/>
</dbReference>
<evidence type="ECO:0000313" key="4">
    <source>
        <dbReference type="Proteomes" id="UP000305874"/>
    </source>
</evidence>
<reference evidence="4" key="2">
    <citation type="submission" date="2019-06" db="EMBL/GenBank/DDBJ databases">
        <title>Co-occurence of chitin degradation, pigmentation and bioactivity in marine Pseudoalteromonas.</title>
        <authorList>
            <person name="Sonnenschein E.C."/>
            <person name="Bech P.K."/>
        </authorList>
    </citation>
    <scope>NUCLEOTIDE SEQUENCE [LARGE SCALE GENOMIC DNA]</scope>
    <source>
        <strain evidence="4">S2897</strain>
    </source>
</reference>
<dbReference type="GO" id="GO:0000160">
    <property type="term" value="P:phosphorelay signal transduction system"/>
    <property type="evidence" value="ECO:0007669"/>
    <property type="project" value="InterPro"/>
</dbReference>
<name>A0A5S3YNW2_9GAMM</name>
<dbReference type="EMBL" id="PNCG01000302">
    <property type="protein sequence ID" value="TMP78031.1"/>
    <property type="molecule type" value="Genomic_DNA"/>
</dbReference>
<dbReference type="Pfam" id="PF00072">
    <property type="entry name" value="Response_reg"/>
    <property type="match status" value="1"/>
</dbReference>
<dbReference type="GO" id="GO:0016301">
    <property type="term" value="F:kinase activity"/>
    <property type="evidence" value="ECO:0007669"/>
    <property type="project" value="UniProtKB-KW"/>
</dbReference>
<feature type="domain" description="Response regulatory" evidence="2">
    <location>
        <begin position="1"/>
        <end position="79"/>
    </location>
</feature>
<evidence type="ECO:0000259" key="2">
    <source>
        <dbReference type="PROSITE" id="PS50110"/>
    </source>
</evidence>
<feature type="non-terminal residue" evidence="3">
    <location>
        <position position="83"/>
    </location>
</feature>
<dbReference type="InterPro" id="IPR001789">
    <property type="entry name" value="Sig_transdc_resp-reg_receiver"/>
</dbReference>
<dbReference type="Gene3D" id="3.40.50.2300">
    <property type="match status" value="1"/>
</dbReference>
<comment type="caution">
    <text evidence="3">The sequence shown here is derived from an EMBL/GenBank/DDBJ whole genome shotgun (WGS) entry which is preliminary data.</text>
</comment>
<feature type="modified residue" description="4-aspartylphosphate" evidence="1">
    <location>
        <position position="11"/>
    </location>
</feature>
<dbReference type="PROSITE" id="PS50110">
    <property type="entry name" value="RESPONSE_REGULATORY"/>
    <property type="match status" value="1"/>
</dbReference>
<keyword evidence="3" id="KW-0418">Kinase</keyword>
<evidence type="ECO:0000313" key="3">
    <source>
        <dbReference type="EMBL" id="TMP78031.1"/>
    </source>
</evidence>